<gene>
    <name evidence="1" type="ordered locus">Ethha_0408</name>
</gene>
<keyword evidence="2" id="KW-1185">Reference proteome</keyword>
<dbReference type="KEGG" id="eha:Ethha_0408"/>
<proteinExistence type="predicted"/>
<reference evidence="1 2" key="1">
    <citation type="submission" date="2010-12" db="EMBL/GenBank/DDBJ databases">
        <title>Complete sequence of Ethanoligenens harbinense YUAN-3.</title>
        <authorList>
            <person name="Lucas S."/>
            <person name="Copeland A."/>
            <person name="Lapidus A."/>
            <person name="Cheng J.-F."/>
            <person name="Bruce D."/>
            <person name="Goodwin L."/>
            <person name="Pitluck S."/>
            <person name="Chertkov O."/>
            <person name="Misra M."/>
            <person name="Detter J.C."/>
            <person name="Han C."/>
            <person name="Tapia R."/>
            <person name="Land M."/>
            <person name="Hauser L."/>
            <person name="Jeffries C."/>
            <person name="Kyrpides N."/>
            <person name="Ivanova N."/>
            <person name="Mikhailova N."/>
            <person name="Wang A."/>
            <person name="Mouttaki H."/>
            <person name="He Z."/>
            <person name="Zhou J."/>
            <person name="Hemme C.L."/>
            <person name="Woyke T."/>
        </authorList>
    </citation>
    <scope>NUCLEOTIDE SEQUENCE [LARGE SCALE GENOMIC DNA]</scope>
    <source>
        <strain evidence="2">DSM 18485 / JCM 12961 / CGMCC 1.5033 / YUAN-3</strain>
    </source>
</reference>
<dbReference type="RefSeq" id="WP_013484374.1">
    <property type="nucleotide sequence ID" value="NC_014828.1"/>
</dbReference>
<dbReference type="eggNOG" id="COG0596">
    <property type="taxonomic scope" value="Bacteria"/>
</dbReference>
<dbReference type="EMBL" id="CP002400">
    <property type="protein sequence ID" value="ADU25993.1"/>
    <property type="molecule type" value="Genomic_DNA"/>
</dbReference>
<sequence>MDGLQNDLTEQDFSFLAQLVYFDPLRADGTPWPSRGQAHVTCSVGDLLASYRRLLGTPNDPLRPPKLTGVHAWVYDDQVHFLTDPNNDAYAGWIVTGICAHNTPVESGLYGFTVHIDDHTSAVVFRGSENPKDHLNDWHASLDISNNLLIDQHREALAYIDERADLFGQPGHTLYFVGHSLGGHVAQICTFLSPEPVRANIRQCVTFNSPGFSLAFLEKYAETVAAEKRKILNYQNENDFVSSLLTSPVTPVILRSRYDQLNFFCNHAISSCRLDQNGRFIPARVQKKSFVCGGVYNWSLGIQKWSHERQERNKWFWVSLFQGDPLYVKAYSSQLLLLFKNGMRAITASMSL</sequence>
<dbReference type="SUPFAM" id="SSF53474">
    <property type="entry name" value="alpha/beta-Hydrolases"/>
    <property type="match status" value="1"/>
</dbReference>
<dbReference type="InterPro" id="IPR024499">
    <property type="entry name" value="Mbeg1-like"/>
</dbReference>
<dbReference type="STRING" id="663278.Ethha_0408"/>
<dbReference type="Gene3D" id="3.40.50.1820">
    <property type="entry name" value="alpha/beta hydrolase"/>
    <property type="match status" value="1"/>
</dbReference>
<organism evidence="1 2">
    <name type="scientific">Ethanoligenens harbinense (strain DSM 18485 / JCM 12961 / CGMCC 1.5033 / YUAN-3)</name>
    <dbReference type="NCBI Taxonomy" id="663278"/>
    <lineage>
        <taxon>Bacteria</taxon>
        <taxon>Bacillati</taxon>
        <taxon>Bacillota</taxon>
        <taxon>Clostridia</taxon>
        <taxon>Eubacteriales</taxon>
        <taxon>Oscillospiraceae</taxon>
        <taxon>Ethanoligenens</taxon>
    </lineage>
</organism>
<dbReference type="Proteomes" id="UP000001551">
    <property type="component" value="Chromosome"/>
</dbReference>
<dbReference type="InterPro" id="IPR029058">
    <property type="entry name" value="AB_hydrolase_fold"/>
</dbReference>
<protein>
    <submittedName>
        <fullName evidence="1">Lipase class 3</fullName>
    </submittedName>
</protein>
<name>E6U8K2_ETHHY</name>
<evidence type="ECO:0000313" key="2">
    <source>
        <dbReference type="Proteomes" id="UP000001551"/>
    </source>
</evidence>
<dbReference type="Pfam" id="PF11187">
    <property type="entry name" value="Mbeg1-like"/>
    <property type="match status" value="1"/>
</dbReference>
<evidence type="ECO:0000313" key="1">
    <source>
        <dbReference type="EMBL" id="ADU25993.1"/>
    </source>
</evidence>
<dbReference type="AlphaFoldDB" id="E6U8K2"/>
<accession>E6U8K2</accession>
<dbReference type="HOGENOM" id="CLU_786963_0_0_9"/>